<dbReference type="RefSeq" id="WP_183204677.1">
    <property type="nucleotide sequence ID" value="NZ_BAAAER010000007.1"/>
</dbReference>
<evidence type="ECO:0000313" key="3">
    <source>
        <dbReference type="Proteomes" id="UP000529946"/>
    </source>
</evidence>
<feature type="domain" description="Filamentous haemagglutinin FhaB/tRNA nuclease CdiA-like TPS" evidence="1">
    <location>
        <begin position="61"/>
        <end position="173"/>
    </location>
</feature>
<protein>
    <submittedName>
        <fullName evidence="2">Filamentous hemagglutinin family protein</fullName>
    </submittedName>
</protein>
<comment type="caution">
    <text evidence="2">The sequence shown here is derived from an EMBL/GenBank/DDBJ whole genome shotgun (WGS) entry which is preliminary data.</text>
</comment>
<proteinExistence type="predicted"/>
<name>A0A7W6NQI2_9CAUL</name>
<evidence type="ECO:0000259" key="1">
    <source>
        <dbReference type="SMART" id="SM00912"/>
    </source>
</evidence>
<dbReference type="EMBL" id="JACIDM010000002">
    <property type="protein sequence ID" value="MBB4083599.1"/>
    <property type="molecule type" value="Genomic_DNA"/>
</dbReference>
<sequence>MRPLRSYFLCSSALMVVRKLKPALAGGRPETPALNRHLRATALGSLALLASAAPALAQTAPGGLPSGGAFIRGEGVIGQTSPTTLGITQSSDRGVIDWRAFSIATGHQVNIDNGQGATLNRVLGGQISQIEGMLTSTGSVYLMNPNGVIVGPGGRVITNGNFVASTREMNIDAFMAGGPLAAAGRSDGAIVNRGEVISREGSVVMIARSVTNSGLISAPQGRVTLAAADDVLLTTTDGDANGIFVSVGSGGGDITQEGRIQAAAVALQAAHGNIFALAGNREGLIQATGTATIDGQLWLTAPEGSVEVEGRLVAADADGTGGEVLINGRDVRIASSAHVAATGSAGGEVLIGASGFGTGEELADHTSIESGATILAGGPSGGGRIETSGRDMSIGSATILAGDGGEWLLDPDDLIIDAPAASTMTTALNAGTDVTQATTAGGVGGVGDITVAAPVVWTGAGDLTLNAFRDVVVNSPISGGGGLTLIAGRNALVGAAVSGSTVNVTAASLLRIAAIGQISSAGNIRLTTGTFTNLSGADALASSGGNWLVYSANPASDVTGGLVPDFYQYNAAAGAAPAAAGDGLLYSIAPSVSFTPGTVTRPYDGTTVAILNETNTTVTGLINNDDFLLDGQYATKNAGTGISVTATNFRATHNGIPVFGYLVPTPSVTVNTGVITRALLTASIVGNPTKTYNASTTATLTAANYSLAGVAAGETITINGAATVAYNSPNAGARTVNATFTTPNFTLGAGVDLNNYVLPTTATGAGLINQAPLQLTNLTANSRVYDGTTVATLNTANTGLFGIVTGDTVTLNSAGAVGIFATRNVGTGIAVTASGFTLAGASAANYTLVSPPGLSANITPATLNVLNLLFNDKVYDGTTIATPVPGSATVSGRIAGDAVTISTAGASINFVDRNVGQNIPITVSGLSLAGADAGNYVIGLPPASLTGNILPAPLFAAIIGNPTKVYDATTTAILGASNYILTGFAAGEGAVVTQTAGATYNSPNAGTRLVSVQVTPPDFVANPGTLLSNYILPTSASGLGTINPAPLLIAIIGNPTKAYDGNAIASLAPGNFLTLGFLAGQGATVTQTQGLYASSDAGLWTVTADVGVENMVPNGATLLSNYIIPATAEGPGTITRRDLGPLVLFAAITGNPTKIYDGNTIATLTPEDYTIDGFLAGESAIITETVGEYDDPNAGLHTVLVLLTPDDFLAGPNTNLDNYNLPDQATGIGTILRAPLTAAIIGNPTRVYNGSTFAQLTAANYSFTGLVSGETITVLPQVAGAYDSDNAGARTVTAEFGATSFSAGAGTRLVNYILPTEAVGPGTITPAPLLIIGASAISRVYDTTNVAQLNLANADLFGVVAGDIITLNTSGASATFATPNVGTNIAVTATGFSLSGLGLSNYQLFQPTGLFANITPKGVSILNVLAQDKVYDATTAAILNLAGASLSGVFAGDTVGFSSASAAGTFQQSNVGVNLSVATSGFSLTGADAGNYTLSQPGGLVADITPRPLTGLIINNPTKTYDGTTLASLAAGNFALTGFVAGQGGRVTQASNPQYALADAGTRIVTANLVVSDFVANAGTNLANYLLPTSIQGPGTINRATLTAQIIGNPTRVYNNTTVATLTSANYLLSGFVGSQGATVTETVGAYNSPNVGSRTVTATLAANDFTGVGATNLANYILPVSASGAGTITPASVNVINVTALNKIYDGTTVAQLNTLLASLAGVFAGDAVNVVSTGATGTFATRNVGLDIPVTATGFTIAGADALNYTVVQPTGLFADIAQAQLTVASVTRVYNAGVNVPTVNSAYTLGGVFGSDNVFINAAGIGGSYDNKNVGTGKLVNLTGVALGGTDAANYLINPIVINAPIGVITPATLNIIGVLAADKVYDRTTLATLINGGAALSGVLGVDNVVLNTTGSSGTFNDFNVGQNKPVTAIGYTVTGVDAGNYTLVQPQGVTADITPRPITLTSVLRVYTGDFTLPTAASGYGFTGVLAGDTVTANVAGITGGYATRDVAGTLAGGVVTNGISVNIAGLSLSGAGAGNYSIAPTVVGQPIGVITPKALTAAIVNNPTRTYDRTTNALLAALNFQLTGFVAGQGATVTETVGQYNSINAGARTVTAALAAIDFTPNAGTLLTNYILPTSASGPGTINPAPLTIAGVLATDRVYNGTTLDVLNVGSASLVGVFAGDTVALNSAGAVGNFATPDVGLNKPVTATGFALLNNPNGNYILSQPTGLFADITAALLNLVSVTRVYTAGTELPTASSAYVLGGFVAGDDVSVNTANIAGNYQFKNVGTGINVTLTGLALGGADGGNYSIANSLTNAPIGVITPATVSLINVVANSRPYDGTTNLTLDNSATAIVGRLGTDVLGVNSAGSTASFPSANVGSYLVDASGYVLTGADAPNYILTQPTDLSASITPAQLTAFIIGNPTRVYDGTTLATLTTANFALSGFAPGEGVAVTQTGGRYASPDAGVRVVTAVLDANDFSPNSATLLSNYILPTTAAGPGRINPAALTAAIIGNPTRIYDGTNVAALTSANYQLTGFIAGQGATVTETVGAYSSPNAGARTVTATLGADDFTATGPTLLSNYVLPTTASGAGTINPKALIATIIGNPTRVYDGTNIASLTSANFALTGFVAGQGAVVTETSGLYSSTHAGPRTVTATLATGDFTAADGSTLLSNYILPTGATGAGTIDRRTVAAAIIGDPTRAYDGTTVADLTAANFSLSGFVAGEGASVTETVGTYADPNAGPRTVSATLALTDFSPTGVTLLSDYILPTTALGQGHIDQATLTASIIGIPTRIYDATTVAVLTPANYALDGFAAGEGATVTQTAGTYASPNAGLELITAFLAAGDFTAGGGTLLSNYILPTSATGMGEISKAPLTLAIVGDPTRLYDGTRIANLTPANYAFTGFVAGQGAVVLETRGFYDSSSTGLRNVFVALGSADFAANRNTLLTNYELPLTATGTGHINPVALTAAIIGTPTRVYNGTTLATLTSANFSLTGFVAGESATVTETVGNYATPNVGIRQITAALDSGDFIAGGGTSLGNYILPTIATGPGRITQAMLTAAIIGNPTRAYDATNIANLLQSNFLLTGFVAGEGAVVTETLGIYASPDAGVRSVTAALERSDFSANAGTLLANYILPTSATGFGTIDPRALNAAIIGNPARVYDGTSFIGLTSANFSLTGFVAGQGAVITETTGAYDSPNAGPRTVSAALDSGDFSVTGTTLLSNYILPTTASGPGRIDRAALAVALVGNPTRGYDGTTIAALTSGNFALTGFVAGEGAGVTETVGAYDSPNAGPRTVTASLDASDFAPVGGTLLTNYILPTSATGPGQINLAALTAILTGVSRTYDGTTLAVLNPGNYVLSGFASGEGAVVTETVGLFASPNAGDRTVTAALEAGDFTATGGTVLSNYVLPTSAIGTGRIDPALLNASIIGSPTRIYDGTTLATLTSGNFALSGFITGEGATITETVGTYDSPNAGVRVVTAVLGGEDFAANAGTLMSNYVLPASATGPGQIDQAALSLALIGVTRTYNGTAVANLTPTNFALTGFIPGEGALVTETIGTFASPNAGVHDVVVVLDATDYAPTGATLMSNYILPTGVTGLGEITRALLTASIVGNPTRVYDGTAAVALTSGNFQIDGFVAGEGALITETAGLYDSTNAGSRTVTATLSADDYVASGGTLLSNYVLPVTASGPGTIDRATVTVSITGNPTRVYDGTIDVALTSDDYTVTGFIPGEGAFITETRGVYDDPDPGERLVTAFLGLDDYSVTGSTLLSNYNLPTTAEGPGEITPLPNPDCTISFIDNCLPVGPSAFLAYGRITTNPRFYIPYPVEGLYAAHTNGFGGAPTTTEAVGSELVGPNEIAVDGGLPVINSTEGILLQGARGKRWTIRFAPRPTEVSLGGLQP</sequence>
<dbReference type="SUPFAM" id="SSF51126">
    <property type="entry name" value="Pectin lyase-like"/>
    <property type="match status" value="1"/>
</dbReference>
<dbReference type="Gene3D" id="2.160.20.10">
    <property type="entry name" value="Single-stranded right-handed beta-helix, Pectin lyase-like"/>
    <property type="match status" value="1"/>
</dbReference>
<dbReference type="Pfam" id="PF05860">
    <property type="entry name" value="TPS"/>
    <property type="match status" value="1"/>
</dbReference>
<dbReference type="Proteomes" id="UP000529946">
    <property type="component" value="Unassembled WGS sequence"/>
</dbReference>
<evidence type="ECO:0000313" key="2">
    <source>
        <dbReference type="EMBL" id="MBB4083599.1"/>
    </source>
</evidence>
<accession>A0A7W6NQI2</accession>
<organism evidence="2 3">
    <name type="scientific">Brevundimonas lenta</name>
    <dbReference type="NCBI Taxonomy" id="424796"/>
    <lineage>
        <taxon>Bacteria</taxon>
        <taxon>Pseudomonadati</taxon>
        <taxon>Pseudomonadota</taxon>
        <taxon>Alphaproteobacteria</taxon>
        <taxon>Caulobacterales</taxon>
        <taxon>Caulobacteraceae</taxon>
        <taxon>Brevundimonas</taxon>
    </lineage>
</organism>
<gene>
    <name evidence="2" type="ORF">GGR12_002465</name>
</gene>
<reference evidence="2 3" key="1">
    <citation type="submission" date="2020-08" db="EMBL/GenBank/DDBJ databases">
        <title>Genomic Encyclopedia of Type Strains, Phase IV (KMG-IV): sequencing the most valuable type-strain genomes for metagenomic binning, comparative biology and taxonomic classification.</title>
        <authorList>
            <person name="Goeker M."/>
        </authorList>
    </citation>
    <scope>NUCLEOTIDE SEQUENCE [LARGE SCALE GENOMIC DNA]</scope>
    <source>
        <strain evidence="2 3">DSM 23960</strain>
    </source>
</reference>
<dbReference type="SMART" id="SM00912">
    <property type="entry name" value="Haemagg_act"/>
    <property type="match status" value="1"/>
</dbReference>
<dbReference type="InterPro" id="IPR011050">
    <property type="entry name" value="Pectin_lyase_fold/virulence"/>
</dbReference>
<dbReference type="Pfam" id="PF18657">
    <property type="entry name" value="YDG"/>
    <property type="match status" value="23"/>
</dbReference>
<dbReference type="InterPro" id="IPR012334">
    <property type="entry name" value="Pectin_lyas_fold"/>
</dbReference>
<dbReference type="InterPro" id="IPR008638">
    <property type="entry name" value="FhaB/CdiA-like_TPS"/>
</dbReference>
<dbReference type="InterPro" id="IPR041248">
    <property type="entry name" value="YDG"/>
</dbReference>
<keyword evidence="3" id="KW-1185">Reference proteome</keyword>
<dbReference type="NCBIfam" id="TIGR01901">
    <property type="entry name" value="adhes_NPXG"/>
    <property type="match status" value="1"/>
</dbReference>